<gene>
    <name evidence="2" type="ORF">Xinn_02251</name>
    <name evidence="3" type="ORF">XIS1_1070013</name>
</gene>
<protein>
    <submittedName>
        <fullName evidence="2">Trypsin</fullName>
        <ecNumber evidence="2">3.4.21.4</ecNumber>
    </submittedName>
</protein>
<dbReference type="InterPro" id="IPR009003">
    <property type="entry name" value="Peptidase_S1_PA"/>
</dbReference>
<evidence type="ECO:0000313" key="3">
    <source>
        <dbReference type="EMBL" id="SIP71135.1"/>
    </source>
</evidence>
<reference evidence="4" key="1">
    <citation type="submission" date="2016-12" db="EMBL/GenBank/DDBJ databases">
        <authorList>
            <person name="Gaudriault S."/>
        </authorList>
    </citation>
    <scope>NUCLEOTIDE SEQUENCE [LARGE SCALE GENOMIC DNA]</scope>
    <source>
        <strain evidence="4">HGB1681 (deposited as PTA-6826 in the American Type Culture Collection)</strain>
    </source>
</reference>
<dbReference type="OrthoDB" id="9813836at2"/>
<dbReference type="Proteomes" id="UP000224871">
    <property type="component" value="Unassembled WGS sequence"/>
</dbReference>
<proteinExistence type="predicted"/>
<dbReference type="EC" id="3.4.21.4" evidence="2"/>
<evidence type="ECO:0000259" key="1">
    <source>
        <dbReference type="Pfam" id="PF00089"/>
    </source>
</evidence>
<dbReference type="GO" id="GO:0004252">
    <property type="term" value="F:serine-type endopeptidase activity"/>
    <property type="evidence" value="ECO:0007669"/>
    <property type="project" value="UniProtKB-EC"/>
</dbReference>
<dbReference type="Gene3D" id="2.40.10.10">
    <property type="entry name" value="Trypsin-like serine proteases"/>
    <property type="match status" value="1"/>
</dbReference>
<feature type="domain" description="Peptidase S1" evidence="1">
    <location>
        <begin position="49"/>
        <end position="97"/>
    </location>
</feature>
<evidence type="ECO:0000313" key="4">
    <source>
        <dbReference type="Proteomes" id="UP000196435"/>
    </source>
</evidence>
<dbReference type="Proteomes" id="UP000196435">
    <property type="component" value="Unassembled WGS sequence"/>
</dbReference>
<dbReference type="GO" id="GO:0006508">
    <property type="term" value="P:proteolysis"/>
    <property type="evidence" value="ECO:0007669"/>
    <property type="project" value="InterPro"/>
</dbReference>
<dbReference type="AlphaFoldDB" id="A0A1N6MQK9"/>
<organism evidence="3 4">
    <name type="scientific">Xenorhabdus innexi</name>
    <dbReference type="NCBI Taxonomy" id="290109"/>
    <lineage>
        <taxon>Bacteria</taxon>
        <taxon>Pseudomonadati</taxon>
        <taxon>Pseudomonadota</taxon>
        <taxon>Gammaproteobacteria</taxon>
        <taxon>Enterobacterales</taxon>
        <taxon>Morganellaceae</taxon>
        <taxon>Xenorhabdus</taxon>
    </lineage>
</organism>
<reference evidence="3" key="2">
    <citation type="submission" date="2016-12" db="EMBL/GenBank/DDBJ databases">
        <authorList>
            <person name="Song W.-J."/>
            <person name="Kurnit D.M."/>
        </authorList>
    </citation>
    <scope>NUCLEOTIDE SEQUENCE [LARGE SCALE GENOMIC DNA]</scope>
    <source>
        <strain evidence="3">HGB1681</strain>
    </source>
</reference>
<keyword evidence="5" id="KW-1185">Reference proteome</keyword>
<dbReference type="RefSeq" id="WP_086954579.1">
    <property type="nucleotide sequence ID" value="NZ_CAWNQC010000157.1"/>
</dbReference>
<keyword evidence="2" id="KW-0378">Hydrolase</keyword>
<dbReference type="Pfam" id="PF00089">
    <property type="entry name" value="Trypsin"/>
    <property type="match status" value="1"/>
</dbReference>
<accession>A0A1N6MQK9</accession>
<dbReference type="SUPFAM" id="SSF50494">
    <property type="entry name" value="Trypsin-like serine proteases"/>
    <property type="match status" value="1"/>
</dbReference>
<reference evidence="2 5" key="3">
    <citation type="journal article" date="2017" name="Nat. Microbiol.">
        <title>Natural product diversity associated with the nematode symbionts Photorhabdus and Xenorhabdus.</title>
        <authorList>
            <person name="Tobias N.J."/>
            <person name="Wolff H."/>
            <person name="Djahanschiri B."/>
            <person name="Grundmann F."/>
            <person name="Kronenwerth M."/>
            <person name="Shi Y.M."/>
            <person name="Simonyi S."/>
            <person name="Grun P."/>
            <person name="Shapiro-Ilan D."/>
            <person name="Pidot S.J."/>
            <person name="Stinear T.P."/>
            <person name="Ebersberger I."/>
            <person name="Bode H.B."/>
        </authorList>
    </citation>
    <scope>NUCLEOTIDE SEQUENCE [LARGE SCALE GENOMIC DNA]</scope>
    <source>
        <strain evidence="2 5">DSM 16336</strain>
    </source>
</reference>
<sequence>MIIFRIMFMLSFLFYSVSSLSGGMLTSPPRETIARGEESCIEGKDSQCKPWVVHIYNQVKLGQYKKTISSCTGSLIAPNYILTASHCYYDPKEHNPNISFEGYIIKDYKKK</sequence>
<dbReference type="InterPro" id="IPR001254">
    <property type="entry name" value="Trypsin_dom"/>
</dbReference>
<name>A0A1N6MQK9_9GAMM</name>
<dbReference type="InterPro" id="IPR043504">
    <property type="entry name" value="Peptidase_S1_PA_chymotrypsin"/>
</dbReference>
<evidence type="ECO:0000313" key="2">
    <source>
        <dbReference type="EMBL" id="PHM35565.1"/>
    </source>
</evidence>
<evidence type="ECO:0000313" key="5">
    <source>
        <dbReference type="Proteomes" id="UP000224871"/>
    </source>
</evidence>
<dbReference type="EMBL" id="NIBU01000024">
    <property type="protein sequence ID" value="PHM35565.1"/>
    <property type="molecule type" value="Genomic_DNA"/>
</dbReference>
<dbReference type="EMBL" id="FTLG01000010">
    <property type="protein sequence ID" value="SIP71135.1"/>
    <property type="molecule type" value="Genomic_DNA"/>
</dbReference>